<evidence type="ECO:0000313" key="2">
    <source>
        <dbReference type="Proteomes" id="UP000317369"/>
    </source>
</evidence>
<dbReference type="KEGG" id="pcor:KS4_01600"/>
<sequence length="148" mass="17175">MIVIDDSNELLGKHVMLKQRTSIIGLMCLCMLMVGCVRNEVVFEEDKQSPKSMSGYEAVQIANAFYQPMLFLPQEDMGFEPYDWDYDYLGVSVEADYIVDEGYWWVTYTPLPAAPDRFTIIQVNRDRTAEVFYPYRLPETLDTLGEEE</sequence>
<reference evidence="1 2" key="1">
    <citation type="submission" date="2019-02" db="EMBL/GenBank/DDBJ databases">
        <title>Deep-cultivation of Planctomycetes and their phenomic and genomic characterization uncovers novel biology.</title>
        <authorList>
            <person name="Wiegand S."/>
            <person name="Jogler M."/>
            <person name="Boedeker C."/>
            <person name="Pinto D."/>
            <person name="Vollmers J."/>
            <person name="Rivas-Marin E."/>
            <person name="Kohn T."/>
            <person name="Peeters S.H."/>
            <person name="Heuer A."/>
            <person name="Rast P."/>
            <person name="Oberbeckmann S."/>
            <person name="Bunk B."/>
            <person name="Jeske O."/>
            <person name="Meyerdierks A."/>
            <person name="Storesund J.E."/>
            <person name="Kallscheuer N."/>
            <person name="Luecker S."/>
            <person name="Lage O.M."/>
            <person name="Pohl T."/>
            <person name="Merkel B.J."/>
            <person name="Hornburger P."/>
            <person name="Mueller R.-W."/>
            <person name="Bruemmer F."/>
            <person name="Labrenz M."/>
            <person name="Spormann A.M."/>
            <person name="Op den Camp H."/>
            <person name="Overmann J."/>
            <person name="Amann R."/>
            <person name="Jetten M.S.M."/>
            <person name="Mascher T."/>
            <person name="Medema M.H."/>
            <person name="Devos D.P."/>
            <person name="Kaster A.-K."/>
            <person name="Ovreas L."/>
            <person name="Rohde M."/>
            <person name="Galperin M.Y."/>
            <person name="Jogler C."/>
        </authorList>
    </citation>
    <scope>NUCLEOTIDE SEQUENCE [LARGE SCALE GENOMIC DNA]</scope>
    <source>
        <strain evidence="1 2">KS4</strain>
    </source>
</reference>
<accession>A0A517YPI4</accession>
<gene>
    <name evidence="1" type="ORF">KS4_01600</name>
</gene>
<dbReference type="AlphaFoldDB" id="A0A517YPI4"/>
<proteinExistence type="predicted"/>
<keyword evidence="2" id="KW-1185">Reference proteome</keyword>
<organism evidence="1 2">
    <name type="scientific">Poriferisphaera corsica</name>
    <dbReference type="NCBI Taxonomy" id="2528020"/>
    <lineage>
        <taxon>Bacteria</taxon>
        <taxon>Pseudomonadati</taxon>
        <taxon>Planctomycetota</taxon>
        <taxon>Phycisphaerae</taxon>
        <taxon>Phycisphaerales</taxon>
        <taxon>Phycisphaeraceae</taxon>
        <taxon>Poriferisphaera</taxon>
    </lineage>
</organism>
<dbReference type="Proteomes" id="UP000317369">
    <property type="component" value="Chromosome"/>
</dbReference>
<name>A0A517YPI4_9BACT</name>
<dbReference type="EMBL" id="CP036425">
    <property type="protein sequence ID" value="QDU32131.1"/>
    <property type="molecule type" value="Genomic_DNA"/>
</dbReference>
<protein>
    <submittedName>
        <fullName evidence="1">Uncharacterized protein</fullName>
    </submittedName>
</protein>
<evidence type="ECO:0000313" key="1">
    <source>
        <dbReference type="EMBL" id="QDU32131.1"/>
    </source>
</evidence>